<reference evidence="1" key="1">
    <citation type="submission" date="2023-04" db="EMBL/GenBank/DDBJ databases">
        <authorList>
            <person name="Vijverberg K."/>
            <person name="Xiong W."/>
            <person name="Schranz E."/>
        </authorList>
    </citation>
    <scope>NUCLEOTIDE SEQUENCE</scope>
</reference>
<keyword evidence="2" id="KW-1185">Reference proteome</keyword>
<gene>
    <name evidence="1" type="ORF">LSALG_LOCUS23724</name>
</gene>
<name>A0AA36E6J6_LACSI</name>
<dbReference type="AlphaFoldDB" id="A0AA36E6J6"/>
<dbReference type="EMBL" id="OX465081">
    <property type="protein sequence ID" value="CAI9284173.1"/>
    <property type="molecule type" value="Genomic_DNA"/>
</dbReference>
<evidence type="ECO:0000313" key="1">
    <source>
        <dbReference type="EMBL" id="CAI9284173.1"/>
    </source>
</evidence>
<protein>
    <recommendedName>
        <fullName evidence="3">DUF4283 domain-containing protein</fullName>
    </recommendedName>
</protein>
<organism evidence="1 2">
    <name type="scientific">Lactuca saligna</name>
    <name type="common">Willowleaf lettuce</name>
    <dbReference type="NCBI Taxonomy" id="75948"/>
    <lineage>
        <taxon>Eukaryota</taxon>
        <taxon>Viridiplantae</taxon>
        <taxon>Streptophyta</taxon>
        <taxon>Embryophyta</taxon>
        <taxon>Tracheophyta</taxon>
        <taxon>Spermatophyta</taxon>
        <taxon>Magnoliopsida</taxon>
        <taxon>eudicotyledons</taxon>
        <taxon>Gunneridae</taxon>
        <taxon>Pentapetalae</taxon>
        <taxon>asterids</taxon>
        <taxon>campanulids</taxon>
        <taxon>Asterales</taxon>
        <taxon>Asteraceae</taxon>
        <taxon>Cichorioideae</taxon>
        <taxon>Cichorieae</taxon>
        <taxon>Lactucinae</taxon>
        <taxon>Lactuca</taxon>
    </lineage>
</organism>
<dbReference type="Proteomes" id="UP001177003">
    <property type="component" value="Chromosome 5"/>
</dbReference>
<accession>A0AA36E6J6</accession>
<evidence type="ECO:0000313" key="2">
    <source>
        <dbReference type="Proteomes" id="UP001177003"/>
    </source>
</evidence>
<evidence type="ECO:0008006" key="3">
    <source>
        <dbReference type="Google" id="ProtNLM"/>
    </source>
</evidence>
<sequence length="287" mass="32191">MIEFTSKTTCKFFLSSTSIDHWIAEKKPWDRKFVPSEHLVWVDVEGLPIFAWSKDLFRKILSRWGIIAQLHDDLGEDIYKNRICILTSIKTIILEVIKVCVDKIIYWIRVKEAPGWTPSFVHDFPAPKLDNSNIQSSEHNDKHLQYAERNEEVSSDLFRIYDATKKMKVDEANNDIQKENVHYHYTANCCASSSPVTSQINSSAAPGTDATCPAVIDNAQVSPEVAAPVVNPQTSHAVFPNITTAPAVNSETNSVHSVHSGSQKNEIGTLHKQAPVGFSGGFIQYFF</sequence>
<proteinExistence type="predicted"/>